<feature type="chain" id="PRO_5026214062" description="Wall-associated receptor kinase galacturonan-binding domain-containing protein" evidence="4">
    <location>
        <begin position="22"/>
        <end position="247"/>
    </location>
</feature>
<name>A0A6G1CY49_9ORYZ</name>
<keyword evidence="8" id="KW-1185">Reference proteome</keyword>
<dbReference type="InterPro" id="IPR032872">
    <property type="entry name" value="WAK_assoc_C"/>
</dbReference>
<dbReference type="Pfam" id="PF13947">
    <property type="entry name" value="GUB_WAK_bind"/>
    <property type="match status" value="1"/>
</dbReference>
<evidence type="ECO:0000313" key="8">
    <source>
        <dbReference type="Proteomes" id="UP000479710"/>
    </source>
</evidence>
<gene>
    <name evidence="7" type="ORF">E2562_000830</name>
</gene>
<evidence type="ECO:0008006" key="9">
    <source>
        <dbReference type="Google" id="ProtNLM"/>
    </source>
</evidence>
<dbReference type="InterPro" id="IPR025287">
    <property type="entry name" value="WAK_GUB"/>
</dbReference>
<proteinExistence type="predicted"/>
<evidence type="ECO:0000256" key="3">
    <source>
        <dbReference type="ARBA" id="ARBA00023180"/>
    </source>
</evidence>
<evidence type="ECO:0000256" key="2">
    <source>
        <dbReference type="ARBA" id="ARBA00022729"/>
    </source>
</evidence>
<dbReference type="OrthoDB" id="635050at2759"/>
<evidence type="ECO:0000256" key="4">
    <source>
        <dbReference type="SAM" id="SignalP"/>
    </source>
</evidence>
<evidence type="ECO:0000313" key="7">
    <source>
        <dbReference type="EMBL" id="KAF0905019.1"/>
    </source>
</evidence>
<dbReference type="PANTHER" id="PTHR33138:SF75">
    <property type="entry name" value="WALL-ASSOCIATED RECEPTOR KINASE GALACTURONAN-BINDING DOMAIN-CONTAINING PROTEIN"/>
    <property type="match status" value="1"/>
</dbReference>
<comment type="caution">
    <text evidence="7">The sequence shown here is derived from an EMBL/GenBank/DDBJ whole genome shotgun (WGS) entry which is preliminary data.</text>
</comment>
<sequence>MLQNNVLVLVFLPLLATAPHAQPVDESCAPAACGSLTIKYPFWLRGRQPAYCGHPTFAVTCDGATPPSLNDSYLRVLAIHYGNSSVVAFHANLVDNPICVATRFNTSSTLALSLLAVSRANSELYFCKNCSRTPPTGSVAVNCTGLRGSSEWFLSLNRMYDPRGTARWPDEMVGCQYSVVPVMPGSELNTARDYAGLVRSGFLLEWTVPGDCAACDASGGQCRYDAGAMAFRCFCPGGRLQLATCGE</sequence>
<dbReference type="Proteomes" id="UP000479710">
    <property type="component" value="Unassembled WGS sequence"/>
</dbReference>
<dbReference type="Pfam" id="PF14380">
    <property type="entry name" value="WAK_assoc"/>
    <property type="match status" value="1"/>
</dbReference>
<dbReference type="AlphaFoldDB" id="A0A6G1CY49"/>
<dbReference type="GO" id="GO:0030247">
    <property type="term" value="F:polysaccharide binding"/>
    <property type="evidence" value="ECO:0007669"/>
    <property type="project" value="InterPro"/>
</dbReference>
<keyword evidence="2 4" id="KW-0732">Signal</keyword>
<accession>A0A6G1CY49</accession>
<organism evidence="7 8">
    <name type="scientific">Oryza meyeriana var. granulata</name>
    <dbReference type="NCBI Taxonomy" id="110450"/>
    <lineage>
        <taxon>Eukaryota</taxon>
        <taxon>Viridiplantae</taxon>
        <taxon>Streptophyta</taxon>
        <taxon>Embryophyta</taxon>
        <taxon>Tracheophyta</taxon>
        <taxon>Spermatophyta</taxon>
        <taxon>Magnoliopsida</taxon>
        <taxon>Liliopsida</taxon>
        <taxon>Poales</taxon>
        <taxon>Poaceae</taxon>
        <taxon>BOP clade</taxon>
        <taxon>Oryzoideae</taxon>
        <taxon>Oryzeae</taxon>
        <taxon>Oryzinae</taxon>
        <taxon>Oryza</taxon>
        <taxon>Oryza meyeriana</taxon>
    </lineage>
</organism>
<protein>
    <recommendedName>
        <fullName evidence="9">Wall-associated receptor kinase galacturonan-binding domain-containing protein</fullName>
    </recommendedName>
</protein>
<feature type="domain" description="Wall-associated receptor kinase galacturonan-binding" evidence="5">
    <location>
        <begin position="28"/>
        <end position="86"/>
    </location>
</feature>
<dbReference type="GO" id="GO:0016020">
    <property type="term" value="C:membrane"/>
    <property type="evidence" value="ECO:0007669"/>
    <property type="project" value="UniProtKB-SubCell"/>
</dbReference>
<reference evidence="7 8" key="1">
    <citation type="submission" date="2019-11" db="EMBL/GenBank/DDBJ databases">
        <title>Whole genome sequence of Oryza granulata.</title>
        <authorList>
            <person name="Li W."/>
        </authorList>
    </citation>
    <scope>NUCLEOTIDE SEQUENCE [LARGE SCALE GENOMIC DNA]</scope>
    <source>
        <strain evidence="8">cv. Menghai</strain>
        <tissue evidence="7">Leaf</tissue>
    </source>
</reference>
<evidence type="ECO:0000259" key="5">
    <source>
        <dbReference type="Pfam" id="PF13947"/>
    </source>
</evidence>
<dbReference type="EMBL" id="SPHZ02000007">
    <property type="protein sequence ID" value="KAF0905019.1"/>
    <property type="molecule type" value="Genomic_DNA"/>
</dbReference>
<dbReference type="PANTHER" id="PTHR33138">
    <property type="entry name" value="OS01G0690200 PROTEIN"/>
    <property type="match status" value="1"/>
</dbReference>
<evidence type="ECO:0000256" key="1">
    <source>
        <dbReference type="ARBA" id="ARBA00004167"/>
    </source>
</evidence>
<evidence type="ECO:0000259" key="6">
    <source>
        <dbReference type="Pfam" id="PF14380"/>
    </source>
</evidence>
<feature type="domain" description="Wall-associated receptor kinase C-terminal" evidence="6">
    <location>
        <begin position="171"/>
        <end position="237"/>
    </location>
</feature>
<comment type="subcellular location">
    <subcellularLocation>
        <location evidence="1">Membrane</location>
        <topology evidence="1">Single-pass membrane protein</topology>
    </subcellularLocation>
</comment>
<keyword evidence="3" id="KW-0325">Glycoprotein</keyword>
<feature type="signal peptide" evidence="4">
    <location>
        <begin position="1"/>
        <end position="21"/>
    </location>
</feature>